<dbReference type="Pfam" id="PF14495">
    <property type="entry name" value="Cytochrom_C550"/>
    <property type="match status" value="1"/>
</dbReference>
<keyword evidence="16" id="KW-1185">Reference proteome</keyword>
<gene>
    <name evidence="15" type="ORF">NIES267_53440</name>
</gene>
<feature type="chain" id="PRO_5012870967" evidence="13">
    <location>
        <begin position="30"/>
        <end position="168"/>
    </location>
</feature>
<evidence type="ECO:0000256" key="9">
    <source>
        <dbReference type="ARBA" id="ARBA00023004"/>
    </source>
</evidence>
<dbReference type="EMBL" id="AP018227">
    <property type="protein sequence ID" value="BAY85838.1"/>
    <property type="molecule type" value="Genomic_DNA"/>
</dbReference>
<keyword evidence="11" id="KW-0604">Photosystem II</keyword>
<keyword evidence="13" id="KW-0732">Signal</keyword>
<dbReference type="InterPro" id="IPR009056">
    <property type="entry name" value="Cyt_c-like_dom"/>
</dbReference>
<evidence type="ECO:0000313" key="16">
    <source>
        <dbReference type="Proteomes" id="UP000218418"/>
    </source>
</evidence>
<dbReference type="InterPro" id="IPR029490">
    <property type="entry name" value="Cytochrom_C550"/>
</dbReference>
<keyword evidence="6 12" id="KW-0349">Heme</keyword>
<name>A0A1Z4LXN1_9CYAN</name>
<dbReference type="Gene3D" id="1.10.760.10">
    <property type="entry name" value="Cytochrome c-like domain"/>
    <property type="match status" value="1"/>
</dbReference>
<dbReference type="Proteomes" id="UP000218418">
    <property type="component" value="Chromosome"/>
</dbReference>
<keyword evidence="10" id="KW-0472">Membrane</keyword>
<dbReference type="NCBIfam" id="TIGR03046">
    <property type="entry name" value="PS_II_psbV2"/>
    <property type="match status" value="1"/>
</dbReference>
<evidence type="ECO:0000259" key="14">
    <source>
        <dbReference type="PROSITE" id="PS51007"/>
    </source>
</evidence>
<dbReference type="PROSITE" id="PS51007">
    <property type="entry name" value="CYTC"/>
    <property type="match status" value="1"/>
</dbReference>
<evidence type="ECO:0000256" key="3">
    <source>
        <dbReference type="ARBA" id="ARBA00010433"/>
    </source>
</evidence>
<evidence type="ECO:0000256" key="4">
    <source>
        <dbReference type="ARBA" id="ARBA00022448"/>
    </source>
</evidence>
<organism evidence="15 16">
    <name type="scientific">Calothrix parasitica NIES-267</name>
    <dbReference type="NCBI Taxonomy" id="1973488"/>
    <lineage>
        <taxon>Bacteria</taxon>
        <taxon>Bacillati</taxon>
        <taxon>Cyanobacteriota</taxon>
        <taxon>Cyanophyceae</taxon>
        <taxon>Nostocales</taxon>
        <taxon>Calotrichaceae</taxon>
        <taxon>Calothrix</taxon>
    </lineage>
</organism>
<dbReference type="InterPro" id="IPR036909">
    <property type="entry name" value="Cyt_c-like_dom_sf"/>
</dbReference>
<dbReference type="GO" id="GO:0015979">
    <property type="term" value="P:photosynthesis"/>
    <property type="evidence" value="ECO:0007669"/>
    <property type="project" value="UniProtKB-KW"/>
</dbReference>
<evidence type="ECO:0000256" key="2">
    <source>
        <dbReference type="ARBA" id="ARBA00004170"/>
    </source>
</evidence>
<evidence type="ECO:0000256" key="10">
    <source>
        <dbReference type="ARBA" id="ARBA00023136"/>
    </source>
</evidence>
<evidence type="ECO:0000256" key="6">
    <source>
        <dbReference type="ARBA" id="ARBA00022617"/>
    </source>
</evidence>
<evidence type="ECO:0000256" key="13">
    <source>
        <dbReference type="SAM" id="SignalP"/>
    </source>
</evidence>
<accession>A0A1Z4LXN1</accession>
<keyword evidence="8" id="KW-0249">Electron transport</keyword>
<dbReference type="PIRSF" id="PIRSF005890">
    <property type="entry name" value="Phot_II_cyt_c550"/>
    <property type="match status" value="1"/>
</dbReference>
<evidence type="ECO:0000313" key="15">
    <source>
        <dbReference type="EMBL" id="BAY85838.1"/>
    </source>
</evidence>
<dbReference type="AlphaFoldDB" id="A0A1Z4LXN1"/>
<evidence type="ECO:0000256" key="8">
    <source>
        <dbReference type="ARBA" id="ARBA00022982"/>
    </source>
</evidence>
<keyword evidence="7 12" id="KW-0479">Metal-binding</keyword>
<evidence type="ECO:0000256" key="12">
    <source>
        <dbReference type="PROSITE-ProRule" id="PRU00433"/>
    </source>
</evidence>
<proteinExistence type="inferred from homology"/>
<dbReference type="OrthoDB" id="486949at2"/>
<dbReference type="SUPFAM" id="SSF46626">
    <property type="entry name" value="Cytochrome c"/>
    <property type="match status" value="1"/>
</dbReference>
<evidence type="ECO:0000256" key="5">
    <source>
        <dbReference type="ARBA" id="ARBA00022531"/>
    </source>
</evidence>
<keyword evidence="4" id="KW-0813">Transport</keyword>
<comment type="subcellular location">
    <subcellularLocation>
        <location evidence="2">Membrane</location>
        <topology evidence="2">Peripheral membrane protein</topology>
    </subcellularLocation>
</comment>
<dbReference type="GO" id="GO:0020037">
    <property type="term" value="F:heme binding"/>
    <property type="evidence" value="ECO:0007669"/>
    <property type="project" value="InterPro"/>
</dbReference>
<sequence length="168" mass="18584">MLYQFISRFFLVSTAVIFMAASSCLPAQAGGVEPYISRYLRVREPIALELDAMGNTREFSPEELSDGKRYFEDSCINCHVGGSTLPNPKQSLALDTLKGANPSRNNVNALVSYMRQPMTYDGSEETFWCREITPNILSQPQVENLAAFVLTAAQKAPGWGTDTFGLDE</sequence>
<dbReference type="GO" id="GO:0009055">
    <property type="term" value="F:electron transfer activity"/>
    <property type="evidence" value="ECO:0007669"/>
    <property type="project" value="InterPro"/>
</dbReference>
<evidence type="ECO:0000256" key="7">
    <source>
        <dbReference type="ARBA" id="ARBA00022723"/>
    </source>
</evidence>
<feature type="domain" description="Cytochrome c" evidence="14">
    <location>
        <begin position="62"/>
        <end position="153"/>
    </location>
</feature>
<keyword evidence="9 12" id="KW-0408">Iron</keyword>
<comment type="cofactor">
    <cofactor evidence="1">
        <name>heme c</name>
        <dbReference type="ChEBI" id="CHEBI:61717"/>
    </cofactor>
</comment>
<evidence type="ECO:0000256" key="11">
    <source>
        <dbReference type="ARBA" id="ARBA00023276"/>
    </source>
</evidence>
<keyword evidence="5" id="KW-0602">Photosynthesis</keyword>
<dbReference type="GO" id="GO:0009523">
    <property type="term" value="C:photosystem II"/>
    <property type="evidence" value="ECO:0007669"/>
    <property type="project" value="UniProtKB-KW"/>
</dbReference>
<evidence type="ECO:0000256" key="1">
    <source>
        <dbReference type="ARBA" id="ARBA00001926"/>
    </source>
</evidence>
<reference evidence="15 16" key="1">
    <citation type="submission" date="2017-06" db="EMBL/GenBank/DDBJ databases">
        <title>Genome sequencing of cyanobaciteial culture collection at National Institute for Environmental Studies (NIES).</title>
        <authorList>
            <person name="Hirose Y."/>
            <person name="Shimura Y."/>
            <person name="Fujisawa T."/>
            <person name="Nakamura Y."/>
            <person name="Kawachi M."/>
        </authorList>
    </citation>
    <scope>NUCLEOTIDE SEQUENCE [LARGE SCALE GENOMIC DNA]</scope>
    <source>
        <strain evidence="15 16">NIES-267</strain>
    </source>
</reference>
<comment type="similarity">
    <text evidence="3">Belongs to the cytochrome c family. PsbV subfamily.</text>
</comment>
<protein>
    <submittedName>
        <fullName evidence="15">Photosystem II cytochrome c550 PsbV-like protein</fullName>
    </submittedName>
</protein>
<dbReference type="GO" id="GO:0022904">
    <property type="term" value="P:respiratory electron transport chain"/>
    <property type="evidence" value="ECO:0007669"/>
    <property type="project" value="InterPro"/>
</dbReference>
<feature type="signal peptide" evidence="13">
    <location>
        <begin position="1"/>
        <end position="29"/>
    </location>
</feature>
<dbReference type="InterPro" id="IPR016003">
    <property type="entry name" value="PsbV_cyt_c550-like"/>
</dbReference>
<dbReference type="GO" id="GO:0005506">
    <property type="term" value="F:iron ion binding"/>
    <property type="evidence" value="ECO:0007669"/>
    <property type="project" value="InterPro"/>
</dbReference>